<evidence type="ECO:0000256" key="7">
    <source>
        <dbReference type="ARBA" id="ARBA00022984"/>
    </source>
</evidence>
<comment type="pathway">
    <text evidence="10 11">Cell wall biogenesis; peptidoglycan biosynthesis.</text>
</comment>
<evidence type="ECO:0000256" key="9">
    <source>
        <dbReference type="ARBA" id="ARBA00023316"/>
    </source>
</evidence>
<evidence type="ECO:0000256" key="2">
    <source>
        <dbReference type="ARBA" id="ARBA00022598"/>
    </source>
</evidence>
<evidence type="ECO:0000256" key="8">
    <source>
        <dbReference type="ARBA" id="ARBA00023306"/>
    </source>
</evidence>
<comment type="subcellular location">
    <subcellularLocation>
        <location evidence="10 11">Cytoplasm</location>
    </subcellularLocation>
</comment>
<feature type="binding site" evidence="10">
    <location>
        <begin position="112"/>
        <end position="118"/>
    </location>
    <ligand>
        <name>ATP</name>
        <dbReference type="ChEBI" id="CHEBI:30616"/>
    </ligand>
</feature>
<evidence type="ECO:0000256" key="5">
    <source>
        <dbReference type="ARBA" id="ARBA00022840"/>
    </source>
</evidence>
<dbReference type="Gene3D" id="3.90.190.20">
    <property type="entry name" value="Mur ligase, C-terminal domain"/>
    <property type="match status" value="1"/>
</dbReference>
<dbReference type="Gene3D" id="3.40.1390.10">
    <property type="entry name" value="MurE/MurF, N-terminal domain"/>
    <property type="match status" value="1"/>
</dbReference>
<dbReference type="SUPFAM" id="SSF63418">
    <property type="entry name" value="MurE/MurF N-terminal domain"/>
    <property type="match status" value="1"/>
</dbReference>
<sequence>MKNLTLKNIAAACGGVYHGDAALLEQCVDSITTDSRHAKPGCLFVPIVGVRADGHDYIGQVMEKGALCTLSERELPDAGFPYIRVGSSLQAVKDIAEFYLGELGIPVVGISGSVGKTSTKEMISAVLSQRYRVLKTQGNFNNELGLPLTVFRIREEDEIAVLEMGISDFGEMSRLAKIARPDTCVLTNIGWCHLENLKTRDGIMKAKTEMFEFMQPDGHVVLNGDDDKLAQIREVRGNVPVFFGMEKTDGVYADEIENCGLKGISCRIHVDENLSFMVRIPMPGIHMVYNALAAASVGRIYGLTAEEIKKGIESMETLSGRFHIIESDDYTIIDDCYNANPVSMRASLEVLQQGLGRKVAVLGDMGELGEDEAALHEQVGAFAGQCDIQLLICAGPLCEHLARAAREQNKELEVVHVTDLGMLQEALPGLIKKGDTLLIKASHFMQFEKIVKQLSPSDC</sequence>
<dbReference type="InterPro" id="IPR035911">
    <property type="entry name" value="MurE/MurF_N"/>
</dbReference>
<evidence type="ECO:0000256" key="1">
    <source>
        <dbReference type="ARBA" id="ARBA00022490"/>
    </source>
</evidence>
<dbReference type="InterPro" id="IPR004101">
    <property type="entry name" value="Mur_ligase_C"/>
</dbReference>
<comment type="function">
    <text evidence="10 11">Involved in cell wall formation. Catalyzes the final step in the synthesis of UDP-N-acetylmuramoyl-pentapeptide, the precursor of murein.</text>
</comment>
<dbReference type="SUPFAM" id="SSF53244">
    <property type="entry name" value="MurD-like peptide ligases, peptide-binding domain"/>
    <property type="match status" value="1"/>
</dbReference>
<dbReference type="PANTHER" id="PTHR43024">
    <property type="entry name" value="UDP-N-ACETYLMURAMOYL-TRIPEPTIDE--D-ALANYL-D-ALANINE LIGASE"/>
    <property type="match status" value="1"/>
</dbReference>
<keyword evidence="5 10" id="KW-0067">ATP-binding</keyword>
<proteinExistence type="inferred from homology"/>
<dbReference type="PANTHER" id="PTHR43024:SF1">
    <property type="entry name" value="UDP-N-ACETYLMURAMOYL-TRIPEPTIDE--D-ALANYL-D-ALANINE LIGASE"/>
    <property type="match status" value="1"/>
</dbReference>
<dbReference type="InterPro" id="IPR005863">
    <property type="entry name" value="UDP-N-AcMur_synth"/>
</dbReference>
<evidence type="ECO:0000259" key="13">
    <source>
        <dbReference type="Pfam" id="PF02875"/>
    </source>
</evidence>
<keyword evidence="3 10" id="KW-0132">Cell division</keyword>
<dbReference type="EC" id="6.3.2.10" evidence="10 11"/>
<keyword evidence="6 10" id="KW-0133">Cell shape</keyword>
<evidence type="ECO:0000256" key="10">
    <source>
        <dbReference type="HAMAP-Rule" id="MF_02019"/>
    </source>
</evidence>
<keyword evidence="7 10" id="KW-0573">Peptidoglycan synthesis</keyword>
<feature type="domain" description="Mur ligase C-terminal" evidence="13">
    <location>
        <begin position="320"/>
        <end position="442"/>
    </location>
</feature>
<protein>
    <recommendedName>
        <fullName evidence="10 11">UDP-N-acetylmuramoyl-tripeptide--D-alanyl-D-alanine ligase</fullName>
        <ecNumber evidence="10 11">6.3.2.10</ecNumber>
    </recommendedName>
    <alternativeName>
        <fullName evidence="10">D-alanyl-D-alanine-adding enzyme</fullName>
    </alternativeName>
</protein>
<evidence type="ECO:0000259" key="12">
    <source>
        <dbReference type="Pfam" id="PF01225"/>
    </source>
</evidence>
<evidence type="ECO:0000256" key="6">
    <source>
        <dbReference type="ARBA" id="ARBA00022960"/>
    </source>
</evidence>
<dbReference type="InterPro" id="IPR051046">
    <property type="entry name" value="MurCDEF_CellWall_CoF430Synth"/>
</dbReference>
<evidence type="ECO:0000313" key="16">
    <source>
        <dbReference type="Proteomes" id="UP001060164"/>
    </source>
</evidence>
<comment type="similarity">
    <text evidence="10">Belongs to the MurCDEF family. MurF subfamily.</text>
</comment>
<keyword evidence="8 10" id="KW-0131">Cell cycle</keyword>
<evidence type="ECO:0000259" key="14">
    <source>
        <dbReference type="Pfam" id="PF08245"/>
    </source>
</evidence>
<dbReference type="GO" id="GO:0016874">
    <property type="term" value="F:ligase activity"/>
    <property type="evidence" value="ECO:0007669"/>
    <property type="project" value="UniProtKB-KW"/>
</dbReference>
<comment type="catalytic activity">
    <reaction evidence="10 11">
        <text>D-alanyl-D-alanine + UDP-N-acetyl-alpha-D-muramoyl-L-alanyl-gamma-D-glutamyl-meso-2,6-diaminopimelate + ATP = UDP-N-acetyl-alpha-D-muramoyl-L-alanyl-gamma-D-glutamyl-meso-2,6-diaminopimeloyl-D-alanyl-D-alanine + ADP + phosphate + H(+)</text>
        <dbReference type="Rhea" id="RHEA:28374"/>
        <dbReference type="ChEBI" id="CHEBI:15378"/>
        <dbReference type="ChEBI" id="CHEBI:30616"/>
        <dbReference type="ChEBI" id="CHEBI:43474"/>
        <dbReference type="ChEBI" id="CHEBI:57822"/>
        <dbReference type="ChEBI" id="CHEBI:61386"/>
        <dbReference type="ChEBI" id="CHEBI:83905"/>
        <dbReference type="ChEBI" id="CHEBI:456216"/>
        <dbReference type="EC" id="6.3.2.10"/>
    </reaction>
</comment>
<dbReference type="HAMAP" id="MF_02019">
    <property type="entry name" value="MurF"/>
    <property type="match status" value="1"/>
</dbReference>
<dbReference type="NCBIfam" id="TIGR01143">
    <property type="entry name" value="murF"/>
    <property type="match status" value="1"/>
</dbReference>
<keyword evidence="16" id="KW-1185">Reference proteome</keyword>
<dbReference type="SUPFAM" id="SSF53623">
    <property type="entry name" value="MurD-like peptide ligases, catalytic domain"/>
    <property type="match status" value="1"/>
</dbReference>
<evidence type="ECO:0000256" key="3">
    <source>
        <dbReference type="ARBA" id="ARBA00022618"/>
    </source>
</evidence>
<keyword evidence="2 10" id="KW-0436">Ligase</keyword>
<dbReference type="EMBL" id="CP102290">
    <property type="protein sequence ID" value="UWP60945.1"/>
    <property type="molecule type" value="Genomic_DNA"/>
</dbReference>
<dbReference type="Proteomes" id="UP001060164">
    <property type="component" value="Chromosome"/>
</dbReference>
<evidence type="ECO:0000256" key="4">
    <source>
        <dbReference type="ARBA" id="ARBA00022741"/>
    </source>
</evidence>
<name>A0ABY5VK70_9FIRM</name>
<feature type="domain" description="Mur ligase central" evidence="14">
    <location>
        <begin position="110"/>
        <end position="297"/>
    </location>
</feature>
<evidence type="ECO:0000256" key="11">
    <source>
        <dbReference type="RuleBase" id="RU004136"/>
    </source>
</evidence>
<gene>
    <name evidence="10" type="primary">murF</name>
    <name evidence="15" type="ORF">NQ502_07920</name>
</gene>
<dbReference type="InterPro" id="IPR013221">
    <property type="entry name" value="Mur_ligase_cen"/>
</dbReference>
<accession>A0ABY5VK70</accession>
<dbReference type="Pfam" id="PF01225">
    <property type="entry name" value="Mur_ligase"/>
    <property type="match status" value="1"/>
</dbReference>
<evidence type="ECO:0000313" key="15">
    <source>
        <dbReference type="EMBL" id="UWP60945.1"/>
    </source>
</evidence>
<dbReference type="Pfam" id="PF02875">
    <property type="entry name" value="Mur_ligase_C"/>
    <property type="match status" value="1"/>
</dbReference>
<dbReference type="RefSeq" id="WP_028527642.1">
    <property type="nucleotide sequence ID" value="NZ_CABLBR010000003.1"/>
</dbReference>
<keyword evidence="1 10" id="KW-0963">Cytoplasm</keyword>
<dbReference type="Gene3D" id="3.40.1190.10">
    <property type="entry name" value="Mur-like, catalytic domain"/>
    <property type="match status" value="1"/>
</dbReference>
<dbReference type="Pfam" id="PF08245">
    <property type="entry name" value="Mur_ligase_M"/>
    <property type="match status" value="1"/>
</dbReference>
<dbReference type="InterPro" id="IPR000713">
    <property type="entry name" value="Mur_ligase_N"/>
</dbReference>
<feature type="domain" description="Mur ligase N-terminal catalytic" evidence="12">
    <location>
        <begin position="30"/>
        <end position="75"/>
    </location>
</feature>
<keyword evidence="4 10" id="KW-0547">Nucleotide-binding</keyword>
<dbReference type="InterPro" id="IPR036565">
    <property type="entry name" value="Mur-like_cat_sf"/>
</dbReference>
<dbReference type="InterPro" id="IPR036615">
    <property type="entry name" value="Mur_ligase_C_dom_sf"/>
</dbReference>
<organism evidence="15 16">
    <name type="scientific">Ruminococcus gauvreauii</name>
    <dbReference type="NCBI Taxonomy" id="438033"/>
    <lineage>
        <taxon>Bacteria</taxon>
        <taxon>Bacillati</taxon>
        <taxon>Bacillota</taxon>
        <taxon>Clostridia</taxon>
        <taxon>Eubacteriales</taxon>
        <taxon>Oscillospiraceae</taxon>
        <taxon>Ruminococcus</taxon>
    </lineage>
</organism>
<reference evidence="15" key="1">
    <citation type="journal article" date="2022" name="Cell">
        <title>Design, construction, and in vivo augmentation of a complex gut microbiome.</title>
        <authorList>
            <person name="Cheng A.G."/>
            <person name="Ho P.Y."/>
            <person name="Aranda-Diaz A."/>
            <person name="Jain S."/>
            <person name="Yu F.B."/>
            <person name="Meng X."/>
            <person name="Wang M."/>
            <person name="Iakiviak M."/>
            <person name="Nagashima K."/>
            <person name="Zhao A."/>
            <person name="Murugkar P."/>
            <person name="Patil A."/>
            <person name="Atabakhsh K."/>
            <person name="Weakley A."/>
            <person name="Yan J."/>
            <person name="Brumbaugh A.R."/>
            <person name="Higginbottom S."/>
            <person name="Dimas A."/>
            <person name="Shiver A.L."/>
            <person name="Deutschbauer A."/>
            <person name="Neff N."/>
            <person name="Sonnenburg J.L."/>
            <person name="Huang K.C."/>
            <person name="Fischbach M.A."/>
        </authorList>
    </citation>
    <scope>NUCLEOTIDE SEQUENCE</scope>
    <source>
        <strain evidence="15">DSM 19829</strain>
    </source>
</reference>
<keyword evidence="9 10" id="KW-0961">Cell wall biogenesis/degradation</keyword>